<organism evidence="2">
    <name type="scientific">Caenorhabditis remanei</name>
    <name type="common">Caenorhabditis vulgaris</name>
    <dbReference type="NCBI Taxonomy" id="31234"/>
    <lineage>
        <taxon>Eukaryota</taxon>
        <taxon>Metazoa</taxon>
        <taxon>Ecdysozoa</taxon>
        <taxon>Nematoda</taxon>
        <taxon>Chromadorea</taxon>
        <taxon>Rhabditida</taxon>
        <taxon>Rhabditina</taxon>
        <taxon>Rhabditomorpha</taxon>
        <taxon>Rhabditoidea</taxon>
        <taxon>Rhabditidae</taxon>
        <taxon>Peloderinae</taxon>
        <taxon>Caenorhabditis</taxon>
    </lineage>
</organism>
<sequence>MGTKPLAYDSLKIVIQHMEANKRIQLASRIASIRLTEKAVPLKINTIRLGDSEFEVNQVKYRVGLYQEYSDGNESESIYYQNMYGYFQDDIDEFGFVKRFGRRTVLPGDLLIGQPGLDEEDDRDDKERMRQLENELKEEEGCLEKFQSAILQLADSEPDKKNKNKINGEHLDLLNDGLDPLQYVADNRNHPRARLTLKTAMDVCSGGIELLKESLSPFYHRQDNIPLPYTPLIQISISGKGINQVHRLPYNMKVFEAQKRLAFFIFGNRSCPIKTGSLQQEFCEIFRLPVGVKFHIQKLQINGNITKIHESIKPIIEETSFPLAVLQTCCYHNGHQNYAHEIVKSARELVIGEFKRDVREVNWFDLFTSLNNKIVHKMLDDKFFSKDDYVRLIENWSENCKEIGTCFSFGINKKSRIRQILDGIKRDVVGVVAVDDKCVRVPMKSDSQRMIQISYGTNDYELASLKLKIEVIPTNLT</sequence>
<dbReference type="EMBL" id="DS268480">
    <property type="protein sequence ID" value="EFP09928.1"/>
    <property type="molecule type" value="Genomic_DNA"/>
</dbReference>
<dbReference type="OMA" id="WSENCKE"/>
<dbReference type="PANTHER" id="PTHR31379:SF1">
    <property type="entry name" value="F-BOX C PROTEIN-RELATED"/>
    <property type="match status" value="1"/>
</dbReference>
<evidence type="ECO:0000313" key="2">
    <source>
        <dbReference type="Proteomes" id="UP000008281"/>
    </source>
</evidence>
<dbReference type="eggNOG" id="ENOG502TJRA">
    <property type="taxonomic scope" value="Eukaryota"/>
</dbReference>
<dbReference type="InterPro" id="IPR021942">
    <property type="entry name" value="DUF3557"/>
</dbReference>
<gene>
    <name evidence="1" type="ORF">CRE_21322</name>
</gene>
<reference evidence="1" key="1">
    <citation type="submission" date="2007-07" db="EMBL/GenBank/DDBJ databases">
        <title>PCAP assembly of the Caenorhabditis remanei genome.</title>
        <authorList>
            <consortium name="The Caenorhabditis remanei Sequencing Consortium"/>
            <person name="Wilson R.K."/>
        </authorList>
    </citation>
    <scope>NUCLEOTIDE SEQUENCE [LARGE SCALE GENOMIC DNA]</scope>
    <source>
        <strain evidence="1">PB4641</strain>
    </source>
</reference>
<dbReference type="Proteomes" id="UP000008281">
    <property type="component" value="Unassembled WGS sequence"/>
</dbReference>
<dbReference type="PANTHER" id="PTHR31379">
    <property type="entry name" value="F-BOX C PROTEIN-RELATED-RELATED"/>
    <property type="match status" value="1"/>
</dbReference>
<accession>E3MUQ2</accession>
<name>E3MUQ2_CAERE</name>
<keyword evidence="2" id="KW-1185">Reference proteome</keyword>
<dbReference type="OrthoDB" id="5910972at2759"/>
<dbReference type="AlphaFoldDB" id="E3MUQ2"/>
<evidence type="ECO:0000313" key="1">
    <source>
        <dbReference type="EMBL" id="EFP09928.1"/>
    </source>
</evidence>
<protein>
    <submittedName>
        <fullName evidence="1">Uncharacterized protein</fullName>
    </submittedName>
</protein>
<dbReference type="Pfam" id="PF12078">
    <property type="entry name" value="DUF3557"/>
    <property type="match status" value="1"/>
</dbReference>
<dbReference type="FunCoup" id="E3MUQ2">
    <property type="interactions" value="1080"/>
</dbReference>
<proteinExistence type="predicted"/>
<dbReference type="HOGENOM" id="CLU_042576_0_1_1"/>
<dbReference type="InParanoid" id="E3MUQ2"/>